<dbReference type="Gene3D" id="3.40.50.720">
    <property type="entry name" value="NAD(P)-binding Rossmann-like Domain"/>
    <property type="match status" value="1"/>
</dbReference>
<protein>
    <submittedName>
        <fullName evidence="2">3 beta-hydroxysteroid dehydrogenase</fullName>
    </submittedName>
</protein>
<evidence type="ECO:0000259" key="1">
    <source>
        <dbReference type="Pfam" id="PF01073"/>
    </source>
</evidence>
<dbReference type="GO" id="GO:0006694">
    <property type="term" value="P:steroid biosynthetic process"/>
    <property type="evidence" value="ECO:0007669"/>
    <property type="project" value="InterPro"/>
</dbReference>
<feature type="domain" description="3-beta hydroxysteroid dehydrogenase/isomerase" evidence="1">
    <location>
        <begin position="5"/>
        <end position="67"/>
    </location>
</feature>
<dbReference type="SUPFAM" id="SSF51735">
    <property type="entry name" value="NAD(P)-binding Rossmann-fold domains"/>
    <property type="match status" value="1"/>
</dbReference>
<dbReference type="EMBL" id="MF125269">
    <property type="protein sequence ID" value="ASH98925.1"/>
    <property type="molecule type" value="Genomic_DNA"/>
</dbReference>
<dbReference type="Pfam" id="PF01073">
    <property type="entry name" value="3Beta_HSD"/>
    <property type="match status" value="1"/>
</dbReference>
<organism evidence="2">
    <name type="scientific">Common midwife toad virus</name>
    <dbReference type="NCBI Taxonomy" id="540070"/>
    <lineage>
        <taxon>Viruses</taxon>
        <taxon>Varidnaviria</taxon>
        <taxon>Bamfordvirae</taxon>
        <taxon>Nucleocytoviricota</taxon>
        <taxon>Megaviricetes</taxon>
        <taxon>Pimascovirales</taxon>
        <taxon>Pimascovirales incertae sedis</taxon>
        <taxon>Iridoviridae</taxon>
        <taxon>Alphairidovirinae</taxon>
        <taxon>Ranavirus</taxon>
        <taxon>Ranavirus alytes1</taxon>
    </lineage>
</organism>
<proteinExistence type="predicted"/>
<evidence type="ECO:0000313" key="2">
    <source>
        <dbReference type="EMBL" id="ASH98925.1"/>
    </source>
</evidence>
<dbReference type="Proteomes" id="UP000317019">
    <property type="component" value="Segment"/>
</dbReference>
<reference evidence="2" key="1">
    <citation type="submission" date="2017-05" db="EMBL/GenBank/DDBJ databases">
        <title>Comparative genomics and virulence of Dutch common midwife toad ranaviruses.</title>
        <authorList>
            <person name="Saucedo B."/>
            <person name="Suarez N."/>
            <person name="Hughes J."/>
            <person name="van Beurden S.J."/>
        </authorList>
    </citation>
    <scope>NUCLEOTIDE SEQUENCE</scope>
    <source>
        <strain evidence="2">Pe/2015/Netherlands/UU3151009019</strain>
    </source>
</reference>
<name>A0A2D0XNV5_9VIRU</name>
<dbReference type="InterPro" id="IPR036291">
    <property type="entry name" value="NAD(P)-bd_dom_sf"/>
</dbReference>
<dbReference type="InterPro" id="IPR002225">
    <property type="entry name" value="3Beta_OHSteriod_DH/Estase"/>
</dbReference>
<dbReference type="GO" id="GO:0016616">
    <property type="term" value="F:oxidoreductase activity, acting on the CH-OH group of donors, NAD or NADP as acceptor"/>
    <property type="evidence" value="ECO:0007669"/>
    <property type="project" value="InterPro"/>
</dbReference>
<accession>A0A2D0XNV5</accession>
<gene>
    <name evidence="2" type="primary">orf57R</name>
</gene>
<sequence length="67" mass="7349">MVKYVVTGGCGFLGSHIVKCILKYAPEVTEVVAYDINISHIMTMWSSKLKVVRGDVMDVMALSKAVD</sequence>